<keyword evidence="2" id="KW-0378">Hydrolase</keyword>
<keyword evidence="4" id="KW-1185">Reference proteome</keyword>
<dbReference type="eggNOG" id="COG1409">
    <property type="taxonomic scope" value="Bacteria"/>
</dbReference>
<dbReference type="SUPFAM" id="SSF56300">
    <property type="entry name" value="Metallo-dependent phosphatases"/>
    <property type="match status" value="1"/>
</dbReference>
<keyword evidence="1" id="KW-0479">Metal-binding</keyword>
<dbReference type="PANTHER" id="PTHR42988:SF2">
    <property type="entry name" value="CYCLIC NUCLEOTIDE PHOSPHODIESTERASE CBUA0032-RELATED"/>
    <property type="match status" value="1"/>
</dbReference>
<dbReference type="InterPro" id="IPR006311">
    <property type="entry name" value="TAT_signal"/>
</dbReference>
<evidence type="ECO:0000313" key="4">
    <source>
        <dbReference type="Proteomes" id="UP000030300"/>
    </source>
</evidence>
<reference evidence="3 4" key="1">
    <citation type="journal article" date="2015" name="Genome Announc.">
        <title>Complete Genome Sequence of Steroid-Transforming Nocardioides simplex VKM Ac-2033D.</title>
        <authorList>
            <person name="Shtratnikova V.Y."/>
            <person name="Schelkunov M.I."/>
            <person name="Pekov Y.A."/>
            <person name="Fokina V.V."/>
            <person name="Logacheva M.D."/>
            <person name="Sokolov S.L."/>
            <person name="Bragin E.Y."/>
            <person name="Ashapkin V.V."/>
            <person name="Donova M.V."/>
        </authorList>
    </citation>
    <scope>NUCLEOTIDE SEQUENCE [LARGE SCALE GENOMIC DNA]</scope>
    <source>
        <strain evidence="3 4">VKM Ac-2033D</strain>
    </source>
</reference>
<dbReference type="AlphaFoldDB" id="A0A0A1DLQ5"/>
<dbReference type="KEGG" id="psim:KR76_13610"/>
<dbReference type="InterPro" id="IPR029052">
    <property type="entry name" value="Metallo-depent_PP-like"/>
</dbReference>
<dbReference type="GO" id="GO:0016787">
    <property type="term" value="F:hydrolase activity"/>
    <property type="evidence" value="ECO:0007669"/>
    <property type="project" value="UniProtKB-KW"/>
</dbReference>
<protein>
    <submittedName>
        <fullName evidence="3">ICC-like protein phosphoesterase</fullName>
    </submittedName>
</protein>
<dbReference type="GeneID" id="96609904"/>
<evidence type="ECO:0000256" key="1">
    <source>
        <dbReference type="ARBA" id="ARBA00022723"/>
    </source>
</evidence>
<sequence length="600" mass="65055">MPGLSRRAFVHGIGALAAAGGLQSDALGVQVARRLADVGSSPRLDDLPSTLQQTFLRGSVVQGEYRRLTTGPGERYLPRLDLLRRAPGAARAGARRSLLYLAHLSDLHLVDAQSPCRMEPMIVQDESTWMGAFRPHEQLTVATVAAMVDGFHQARLSPLTRAPMGAAVVTGDSADMLSTLELRWYIDLLDGGVVDPGSGGRRYHGVQAWEDATWAYRPDDPAGSAYARYGYPRLPGLLDQAVGQKVRSIGLAAPWYAVFGNHDVLLFGAFGVTEQAERIAVGGRKSSSMPTTLSTMLTEYAAQNSAWTQAGGVFRELLGASGTKAVPANPGRRLFDQRAFMAEHFRTASRPGPVGHGFTERNLRTGETWWRADLSSTVRLLGLDTCNAVAGPDGAVVASQLAWLERELVLAEQERRLVLVASHHNSRTLDNPSHRPGSRERLHHSSDVVELLLRHPVAVAWLNGHTHVNQILAHTSGTGCGFWEITTASCIDFPQQQQTVEIVDNRDGTLSLFTTVIDHASAAVPTGDGTPADLASRSRELALNDWVESPLMRRGSPLDRNTELLLPAPFPLDGITDATLEAERMTHLARIAAHEQAVPR</sequence>
<dbReference type="Proteomes" id="UP000030300">
    <property type="component" value="Chromosome"/>
</dbReference>
<dbReference type="InterPro" id="IPR050884">
    <property type="entry name" value="CNP_phosphodiesterase-III"/>
</dbReference>
<dbReference type="EMBL" id="CP009896">
    <property type="protein sequence ID" value="AIY17527.1"/>
    <property type="molecule type" value="Genomic_DNA"/>
</dbReference>
<dbReference type="RefSeq" id="WP_038678970.1">
    <property type="nucleotide sequence ID" value="NZ_BJMC01000009.1"/>
</dbReference>
<dbReference type="PANTHER" id="PTHR42988">
    <property type="entry name" value="PHOSPHOHYDROLASE"/>
    <property type="match status" value="1"/>
</dbReference>
<dbReference type="PROSITE" id="PS51318">
    <property type="entry name" value="TAT"/>
    <property type="match status" value="1"/>
</dbReference>
<evidence type="ECO:0000256" key="2">
    <source>
        <dbReference type="ARBA" id="ARBA00022801"/>
    </source>
</evidence>
<evidence type="ECO:0000313" key="3">
    <source>
        <dbReference type="EMBL" id="AIY17527.1"/>
    </source>
</evidence>
<accession>A0A0A1DLQ5</accession>
<dbReference type="OrthoDB" id="8132905at2"/>
<dbReference type="NCBIfam" id="TIGR03767">
    <property type="entry name" value="P_acnes_RR"/>
    <property type="match status" value="1"/>
</dbReference>
<gene>
    <name evidence="3" type="ORF">KR76_13610</name>
</gene>
<dbReference type="GO" id="GO:0046872">
    <property type="term" value="F:metal ion binding"/>
    <property type="evidence" value="ECO:0007669"/>
    <property type="project" value="UniProtKB-KW"/>
</dbReference>
<proteinExistence type="predicted"/>
<dbReference type="InterPro" id="IPR022506">
    <property type="entry name" value="Metallophosphoesterase_PPA1498"/>
</dbReference>
<name>A0A0A1DLQ5_NOCSI</name>
<organism evidence="3 4">
    <name type="scientific">Nocardioides simplex</name>
    <name type="common">Arthrobacter simplex</name>
    <dbReference type="NCBI Taxonomy" id="2045"/>
    <lineage>
        <taxon>Bacteria</taxon>
        <taxon>Bacillati</taxon>
        <taxon>Actinomycetota</taxon>
        <taxon>Actinomycetes</taxon>
        <taxon>Propionibacteriales</taxon>
        <taxon>Nocardioidaceae</taxon>
        <taxon>Pimelobacter</taxon>
    </lineage>
</organism>
<dbReference type="HOGENOM" id="CLU_033055_0_0_11"/>
<dbReference type="Gene3D" id="3.60.21.10">
    <property type="match status" value="1"/>
</dbReference>
<dbReference type="STRING" id="2045.KR76_13610"/>